<evidence type="ECO:0000313" key="3">
    <source>
        <dbReference type="Proteomes" id="UP000693970"/>
    </source>
</evidence>
<dbReference type="Proteomes" id="UP000693970">
    <property type="component" value="Unassembled WGS sequence"/>
</dbReference>
<keyword evidence="1" id="KW-0732">Signal</keyword>
<comment type="caution">
    <text evidence="2">The sequence shown here is derived from an EMBL/GenBank/DDBJ whole genome shotgun (WGS) entry which is preliminary data.</text>
</comment>
<protein>
    <submittedName>
        <fullName evidence="2">Uncharacterized protein</fullName>
    </submittedName>
</protein>
<reference evidence="2" key="2">
    <citation type="submission" date="2021-04" db="EMBL/GenBank/DDBJ databases">
        <authorList>
            <person name="Podell S."/>
        </authorList>
    </citation>
    <scope>NUCLEOTIDE SEQUENCE</scope>
    <source>
        <strain evidence="2">Hildebrandi</strain>
    </source>
</reference>
<name>A0A9K3KJB2_9STRA</name>
<reference evidence="2" key="1">
    <citation type="journal article" date="2021" name="Sci. Rep.">
        <title>Diploid genomic architecture of Nitzschia inconspicua, an elite biomass production diatom.</title>
        <authorList>
            <person name="Oliver A."/>
            <person name="Podell S."/>
            <person name="Pinowska A."/>
            <person name="Traller J.C."/>
            <person name="Smith S.R."/>
            <person name="McClure R."/>
            <person name="Beliaev A."/>
            <person name="Bohutskyi P."/>
            <person name="Hill E.A."/>
            <person name="Rabines A."/>
            <person name="Zheng H."/>
            <person name="Allen L.Z."/>
            <person name="Kuo A."/>
            <person name="Grigoriev I.V."/>
            <person name="Allen A.E."/>
            <person name="Hazlebeck D."/>
            <person name="Allen E.E."/>
        </authorList>
    </citation>
    <scope>NUCLEOTIDE SEQUENCE</scope>
    <source>
        <strain evidence="2">Hildebrandi</strain>
    </source>
</reference>
<evidence type="ECO:0000313" key="2">
    <source>
        <dbReference type="EMBL" id="KAG7344296.1"/>
    </source>
</evidence>
<feature type="chain" id="PRO_5039947929" evidence="1">
    <location>
        <begin position="27"/>
        <end position="246"/>
    </location>
</feature>
<feature type="signal peptide" evidence="1">
    <location>
        <begin position="1"/>
        <end position="26"/>
    </location>
</feature>
<gene>
    <name evidence="2" type="ORF">IV203_022304</name>
</gene>
<dbReference type="OrthoDB" id="46705at2759"/>
<dbReference type="AlphaFoldDB" id="A0A9K3KJB2"/>
<evidence type="ECO:0000256" key="1">
    <source>
        <dbReference type="SAM" id="SignalP"/>
    </source>
</evidence>
<dbReference type="EMBL" id="JAGRRH010000023">
    <property type="protein sequence ID" value="KAG7344296.1"/>
    <property type="molecule type" value="Genomic_DNA"/>
</dbReference>
<accession>A0A9K3KJB2</accession>
<keyword evidence="3" id="KW-1185">Reference proteome</keyword>
<proteinExistence type="predicted"/>
<sequence>MSSTTSNLRYLFVMVGLAILVENCSSFRQPMIHDLQIPPKACKSRSRGDFFRDTLAVASTVILAPLLTAPTVALAASAQKSVGIKVSPVSHTFITSNGSAAKSIRENDATRYFTNAKVVYLLEGKDAAPGVLATEVVDLTTKRKAERGAGVTPGKVETLKYGSANAVADAARKLPEGDVLLVGPIPSEGTALDGKLLADTATALGTFVGGKTGGGVISVLLDGPRENIKFEESGYPTSELFWFSLP</sequence>
<organism evidence="2 3">
    <name type="scientific">Nitzschia inconspicua</name>
    <dbReference type="NCBI Taxonomy" id="303405"/>
    <lineage>
        <taxon>Eukaryota</taxon>
        <taxon>Sar</taxon>
        <taxon>Stramenopiles</taxon>
        <taxon>Ochrophyta</taxon>
        <taxon>Bacillariophyta</taxon>
        <taxon>Bacillariophyceae</taxon>
        <taxon>Bacillariophycidae</taxon>
        <taxon>Bacillariales</taxon>
        <taxon>Bacillariaceae</taxon>
        <taxon>Nitzschia</taxon>
    </lineage>
</organism>